<evidence type="ECO:0000256" key="3">
    <source>
        <dbReference type="SAM" id="MobiDB-lite"/>
    </source>
</evidence>
<evidence type="ECO:0000256" key="2">
    <source>
        <dbReference type="ARBA" id="ARBA00022552"/>
    </source>
</evidence>
<feature type="compositionally biased region" description="Basic and acidic residues" evidence="3">
    <location>
        <begin position="207"/>
        <end position="220"/>
    </location>
</feature>
<name>A0A7S0QX22_9CHLO</name>
<evidence type="ECO:0008006" key="5">
    <source>
        <dbReference type="Google" id="ProtNLM"/>
    </source>
</evidence>
<feature type="region of interest" description="Disordered" evidence="3">
    <location>
        <begin position="1"/>
        <end position="20"/>
    </location>
</feature>
<reference evidence="4" key="1">
    <citation type="submission" date="2021-01" db="EMBL/GenBank/DDBJ databases">
        <authorList>
            <person name="Corre E."/>
            <person name="Pelletier E."/>
            <person name="Niang G."/>
            <person name="Scheremetjew M."/>
            <person name="Finn R."/>
            <person name="Kale V."/>
            <person name="Holt S."/>
            <person name="Cochrane G."/>
            <person name="Meng A."/>
            <person name="Brown T."/>
            <person name="Cohen L."/>
        </authorList>
    </citation>
    <scope>NUCLEOTIDE SEQUENCE</scope>
    <source>
        <strain evidence="4">CCMP722</strain>
    </source>
</reference>
<feature type="compositionally biased region" description="Polar residues" evidence="3">
    <location>
        <begin position="1"/>
        <end position="18"/>
    </location>
</feature>
<gene>
    <name evidence="4" type="ORF">POBO1169_LOCUS3456</name>
</gene>
<dbReference type="AlphaFoldDB" id="A0A7S0QX22"/>
<evidence type="ECO:0000313" key="4">
    <source>
        <dbReference type="EMBL" id="CAD8654434.1"/>
    </source>
</evidence>
<dbReference type="GO" id="GO:0006364">
    <property type="term" value="P:rRNA processing"/>
    <property type="evidence" value="ECO:0007669"/>
    <property type="project" value="UniProtKB-KW"/>
</dbReference>
<evidence type="ECO:0000256" key="1">
    <source>
        <dbReference type="ARBA" id="ARBA00006524"/>
    </source>
</evidence>
<comment type="similarity">
    <text evidence="1">Belongs to the TSR2 family.</text>
</comment>
<accession>A0A7S0QX22</accession>
<dbReference type="Pfam" id="PF10273">
    <property type="entry name" value="WGG"/>
    <property type="match status" value="1"/>
</dbReference>
<dbReference type="EMBL" id="HBFA01006644">
    <property type="protein sequence ID" value="CAD8654434.1"/>
    <property type="molecule type" value="Transcribed_RNA"/>
</dbReference>
<feature type="compositionally biased region" description="Acidic residues" evidence="3">
    <location>
        <begin position="181"/>
        <end position="199"/>
    </location>
</feature>
<sequence>MELRSGNTTGVGASTSADTAKPAKIDPRWCLTPQIGETKGDLGPGPHFEKGVKAILKKWTAFRLAVDNGWGGNSSEEKADQVEDDILLWFYNGKGTIYADELEDMLMEAMRVDFNTECEDDSCKEVSLQLTNLYGECARGNYALADELHKAANKGSATKKSVRVKRQRATDGEAVSKQTVEGEDEDSDSSSDESDDEDCPTLTEGMEPIREEPKYEKPEPVVDADGFELVQPRRRKR</sequence>
<dbReference type="PANTHER" id="PTHR21250">
    <property type="entry name" value="PRE-RRNA-PROCESSING PROTEIN TSR2 HOMOLOG"/>
    <property type="match status" value="1"/>
</dbReference>
<feature type="region of interest" description="Disordered" evidence="3">
    <location>
        <begin position="155"/>
        <end position="237"/>
    </location>
</feature>
<proteinExistence type="inferred from homology"/>
<dbReference type="InterPro" id="IPR019398">
    <property type="entry name" value="Pre-rRNA_process_TSR2"/>
</dbReference>
<protein>
    <recommendedName>
        <fullName evidence="5">Pre-rRNA-processing protein TSR2 homolog</fullName>
    </recommendedName>
</protein>
<organism evidence="4">
    <name type="scientific">Pyramimonas obovata</name>
    <dbReference type="NCBI Taxonomy" id="1411642"/>
    <lineage>
        <taxon>Eukaryota</taxon>
        <taxon>Viridiplantae</taxon>
        <taxon>Chlorophyta</taxon>
        <taxon>Pyramimonadophyceae</taxon>
        <taxon>Pyramimonadales</taxon>
        <taxon>Pyramimonadaceae</taxon>
        <taxon>Pyramimonas</taxon>
        <taxon>Pyramimonas incertae sedis</taxon>
    </lineage>
</organism>
<keyword evidence="2" id="KW-0698">rRNA processing</keyword>